<keyword evidence="2" id="KW-1185">Reference proteome</keyword>
<protein>
    <submittedName>
        <fullName evidence="1">Uncharacterized protein</fullName>
    </submittedName>
</protein>
<dbReference type="RefSeq" id="WP_307021291.1">
    <property type="nucleotide sequence ID" value="NZ_JAUSUI010000006.1"/>
</dbReference>
<accession>A0ABU0BEK9</accession>
<sequence length="50" mass="5831">MVLWEGRNKQYMQDPGFRGGLCAFQMDKRPNDAYLNTYFDVVLHVCAVMT</sequence>
<name>A0ABU0BEK9_9HYPH</name>
<organism evidence="1 2">
    <name type="scientific">Ancylobacter polymorphus</name>
    <dbReference type="NCBI Taxonomy" id="223390"/>
    <lineage>
        <taxon>Bacteria</taxon>
        <taxon>Pseudomonadati</taxon>
        <taxon>Pseudomonadota</taxon>
        <taxon>Alphaproteobacteria</taxon>
        <taxon>Hyphomicrobiales</taxon>
        <taxon>Xanthobacteraceae</taxon>
        <taxon>Ancylobacter</taxon>
    </lineage>
</organism>
<reference evidence="1 2" key="1">
    <citation type="submission" date="2023-07" db="EMBL/GenBank/DDBJ databases">
        <title>Genomic Encyclopedia of Type Strains, Phase IV (KMG-IV): sequencing the most valuable type-strain genomes for metagenomic binning, comparative biology and taxonomic classification.</title>
        <authorList>
            <person name="Goeker M."/>
        </authorList>
    </citation>
    <scope>NUCLEOTIDE SEQUENCE [LARGE SCALE GENOMIC DNA]</scope>
    <source>
        <strain evidence="1 2">DSM 2457</strain>
    </source>
</reference>
<gene>
    <name evidence="1" type="ORF">J2S75_003302</name>
</gene>
<dbReference type="Proteomes" id="UP001224682">
    <property type="component" value="Unassembled WGS sequence"/>
</dbReference>
<evidence type="ECO:0000313" key="1">
    <source>
        <dbReference type="EMBL" id="MDQ0304266.1"/>
    </source>
</evidence>
<evidence type="ECO:0000313" key="2">
    <source>
        <dbReference type="Proteomes" id="UP001224682"/>
    </source>
</evidence>
<dbReference type="EMBL" id="JAUSUI010000006">
    <property type="protein sequence ID" value="MDQ0304266.1"/>
    <property type="molecule type" value="Genomic_DNA"/>
</dbReference>
<comment type="caution">
    <text evidence="1">The sequence shown here is derived from an EMBL/GenBank/DDBJ whole genome shotgun (WGS) entry which is preliminary data.</text>
</comment>
<proteinExistence type="predicted"/>